<evidence type="ECO:0000313" key="2">
    <source>
        <dbReference type="Proteomes" id="UP000030302"/>
    </source>
</evidence>
<dbReference type="HOGENOM" id="CLU_3166739_0_0_4"/>
<proteinExistence type="predicted"/>
<dbReference type="KEGG" id="care:LT85_4284"/>
<accession>A0A0A1FKK6</accession>
<protein>
    <submittedName>
        <fullName evidence="1">Uncharacterized protein</fullName>
    </submittedName>
</protein>
<evidence type="ECO:0000313" key="1">
    <source>
        <dbReference type="EMBL" id="AIY43442.1"/>
    </source>
</evidence>
<dbReference type="AlphaFoldDB" id="A0A0A1FKK6"/>
<dbReference type="EMBL" id="CP009962">
    <property type="protein sequence ID" value="AIY43442.1"/>
    <property type="molecule type" value="Genomic_DNA"/>
</dbReference>
<sequence>MQKNLNKYRDECRSIKPCQWSRTGGHFVFRTGKSGYSSDPVTATRRV</sequence>
<name>A0A0A1FKK6_9BURK</name>
<dbReference type="Proteomes" id="UP000030302">
    <property type="component" value="Chromosome"/>
</dbReference>
<keyword evidence="2" id="KW-1185">Reference proteome</keyword>
<gene>
    <name evidence="1" type="ORF">LT85_4284</name>
</gene>
<reference evidence="2" key="1">
    <citation type="journal article" date="2014" name="Soil Biol. Biochem.">
        <title>Structure and function of bacterial communities in ageing soils: Insights from the Mendocino ecological staircase.</title>
        <authorList>
            <person name="Uroz S."/>
            <person name="Tech J.J."/>
            <person name="Sawaya N.A."/>
            <person name="Frey-Klett P."/>
            <person name="Leveau J.H.J."/>
        </authorList>
    </citation>
    <scope>NUCLEOTIDE SEQUENCE [LARGE SCALE GENOMIC DNA]</scope>
    <source>
        <strain evidence="2">Cal35</strain>
    </source>
</reference>
<dbReference type="STRING" id="279058.LT85_4284"/>
<organism evidence="1 2">
    <name type="scientific">Collimonas arenae</name>
    <dbReference type="NCBI Taxonomy" id="279058"/>
    <lineage>
        <taxon>Bacteria</taxon>
        <taxon>Pseudomonadati</taxon>
        <taxon>Pseudomonadota</taxon>
        <taxon>Betaproteobacteria</taxon>
        <taxon>Burkholderiales</taxon>
        <taxon>Oxalobacteraceae</taxon>
        <taxon>Collimonas</taxon>
    </lineage>
</organism>